<dbReference type="PANTHER" id="PTHR31642">
    <property type="entry name" value="TRICHOTHECENE 3-O-ACETYLTRANSFERASE"/>
    <property type="match status" value="1"/>
</dbReference>
<dbReference type="Proteomes" id="UP000663848">
    <property type="component" value="Unassembled WGS sequence"/>
</dbReference>
<accession>A0A817VDW8</accession>
<dbReference type="Gene3D" id="3.30.559.10">
    <property type="entry name" value="Chloramphenicol acetyltransferase-like domain"/>
    <property type="match status" value="2"/>
</dbReference>
<name>A0A817VDW8_9BILA</name>
<dbReference type="Proteomes" id="UP000663869">
    <property type="component" value="Unassembled WGS sequence"/>
</dbReference>
<keyword evidence="1" id="KW-0808">Transferase</keyword>
<evidence type="ECO:0008006" key="7">
    <source>
        <dbReference type="Google" id="ProtNLM"/>
    </source>
</evidence>
<dbReference type="Proteomes" id="UP000663872">
    <property type="component" value="Unassembled WGS sequence"/>
</dbReference>
<protein>
    <recommendedName>
        <fullName evidence="7">Transferase</fullName>
    </recommendedName>
</protein>
<evidence type="ECO:0000313" key="2">
    <source>
        <dbReference type="EMBL" id="CAF3341427.1"/>
    </source>
</evidence>
<dbReference type="Pfam" id="PF02458">
    <property type="entry name" value="Transferase"/>
    <property type="match status" value="1"/>
</dbReference>
<sequence>MAQKMTVTQNSVETYTIYPTTNKFNRPPPPSTITLHGMDLIGSPMDIHNHRFFHRPPFELMGTTTDVIDKLKSSLAEALELYPPVAGTVRTNEKGELYIDMNAENSLGTPFLVEMKDTPYAGDTEDLSPRLVMLLPPSSSTLAVKVTQFSCGTIAVATSIHHQVTDLRGFLDFLEVWAQLARAETIDFTKIPEDWSHTPGRFFSGLIQKSTVPTPPPGFMIVAAPPTGPPPFLLAPNDVTSWKLTKSALERLKNDFSPSSSPTEHASNLWISSGDALAALLGGVITRARENANVARLQGRSSLESQIETFAMAADGRDRAPQGNMSDGRYFGNFNPLFNAAISRSDLLSLTCESASRVALAVRNAVNLQLSPEAIAHKISFMEASQNTKPPGCIDWTADVIMTNWCRFDLQGPKLDFGWGKPFYATAGGGTTYPPGYIMLIQEKSSGDVFVIMSVEREGANGVKADSLLNKYAELVILP</sequence>
<organism evidence="2 6">
    <name type="scientific">Rotaria socialis</name>
    <dbReference type="NCBI Taxonomy" id="392032"/>
    <lineage>
        <taxon>Eukaryota</taxon>
        <taxon>Metazoa</taxon>
        <taxon>Spiralia</taxon>
        <taxon>Gnathifera</taxon>
        <taxon>Rotifera</taxon>
        <taxon>Eurotatoria</taxon>
        <taxon>Bdelloidea</taxon>
        <taxon>Philodinida</taxon>
        <taxon>Philodinidae</taxon>
        <taxon>Rotaria</taxon>
    </lineage>
</organism>
<dbReference type="AlphaFoldDB" id="A0A817VDW8"/>
<dbReference type="EMBL" id="CAJNYT010000275">
    <property type="protein sequence ID" value="CAF3341427.1"/>
    <property type="molecule type" value="Genomic_DNA"/>
</dbReference>
<gene>
    <name evidence="3" type="ORF">FME351_LOCUS29732</name>
    <name evidence="2" type="ORF">GRG538_LOCUS4661</name>
    <name evidence="5" type="ORF">QYT958_LOCUS4720</name>
    <name evidence="4" type="ORF">TSG867_LOCUS16408</name>
</gene>
<evidence type="ECO:0000256" key="1">
    <source>
        <dbReference type="ARBA" id="ARBA00022679"/>
    </source>
</evidence>
<evidence type="ECO:0000313" key="4">
    <source>
        <dbReference type="EMBL" id="CAF4443677.1"/>
    </source>
</evidence>
<proteinExistence type="predicted"/>
<evidence type="ECO:0000313" key="3">
    <source>
        <dbReference type="EMBL" id="CAF3731817.1"/>
    </source>
</evidence>
<dbReference type="EMBL" id="CAJOBQ010001000">
    <property type="protein sequence ID" value="CAF4443677.1"/>
    <property type="molecule type" value="Genomic_DNA"/>
</dbReference>
<comment type="caution">
    <text evidence="2">The sequence shown here is derived from an EMBL/GenBank/DDBJ whole genome shotgun (WGS) entry which is preliminary data.</text>
</comment>
<evidence type="ECO:0000313" key="6">
    <source>
        <dbReference type="Proteomes" id="UP000663872"/>
    </source>
</evidence>
<dbReference type="EMBL" id="CAJNYU010004196">
    <property type="protein sequence ID" value="CAF3731817.1"/>
    <property type="molecule type" value="Genomic_DNA"/>
</dbReference>
<dbReference type="PANTHER" id="PTHR31642:SF310">
    <property type="entry name" value="FATTY ALCOHOL:CAFFEOYL-COA ACYLTRANSFERASE"/>
    <property type="match status" value="1"/>
</dbReference>
<dbReference type="Proteomes" id="UP000663862">
    <property type="component" value="Unassembled WGS sequence"/>
</dbReference>
<dbReference type="InterPro" id="IPR023213">
    <property type="entry name" value="CAT-like_dom_sf"/>
</dbReference>
<reference evidence="2" key="1">
    <citation type="submission" date="2021-02" db="EMBL/GenBank/DDBJ databases">
        <authorList>
            <person name="Nowell W R."/>
        </authorList>
    </citation>
    <scope>NUCLEOTIDE SEQUENCE</scope>
</reference>
<dbReference type="EMBL" id="CAJOBR010000372">
    <property type="protein sequence ID" value="CAF4501517.1"/>
    <property type="molecule type" value="Genomic_DNA"/>
</dbReference>
<dbReference type="InterPro" id="IPR050317">
    <property type="entry name" value="Plant_Fungal_Acyltransferase"/>
</dbReference>
<dbReference type="GO" id="GO:0016747">
    <property type="term" value="F:acyltransferase activity, transferring groups other than amino-acyl groups"/>
    <property type="evidence" value="ECO:0007669"/>
    <property type="project" value="TreeGrafter"/>
</dbReference>
<evidence type="ECO:0000313" key="5">
    <source>
        <dbReference type="EMBL" id="CAF4501517.1"/>
    </source>
</evidence>